<evidence type="ECO:0000313" key="2">
    <source>
        <dbReference type="EMBL" id="KAL3530904.1"/>
    </source>
</evidence>
<organism evidence="2 3">
    <name type="scientific">Cinchona calisaya</name>
    <dbReference type="NCBI Taxonomy" id="153742"/>
    <lineage>
        <taxon>Eukaryota</taxon>
        <taxon>Viridiplantae</taxon>
        <taxon>Streptophyta</taxon>
        <taxon>Embryophyta</taxon>
        <taxon>Tracheophyta</taxon>
        <taxon>Spermatophyta</taxon>
        <taxon>Magnoliopsida</taxon>
        <taxon>eudicotyledons</taxon>
        <taxon>Gunneridae</taxon>
        <taxon>Pentapetalae</taxon>
        <taxon>asterids</taxon>
        <taxon>lamiids</taxon>
        <taxon>Gentianales</taxon>
        <taxon>Rubiaceae</taxon>
        <taxon>Cinchonoideae</taxon>
        <taxon>Cinchoneae</taxon>
        <taxon>Cinchona</taxon>
    </lineage>
</organism>
<evidence type="ECO:0000256" key="1">
    <source>
        <dbReference type="SAM" id="MobiDB-lite"/>
    </source>
</evidence>
<reference evidence="2 3" key="1">
    <citation type="submission" date="2024-11" db="EMBL/GenBank/DDBJ databases">
        <title>A near-complete genome assembly of Cinchona calisaya.</title>
        <authorList>
            <person name="Lian D.C."/>
            <person name="Zhao X.W."/>
            <person name="Wei L."/>
        </authorList>
    </citation>
    <scope>NUCLEOTIDE SEQUENCE [LARGE SCALE GENOMIC DNA]</scope>
    <source>
        <tissue evidence="2">Nenye</tissue>
    </source>
</reference>
<dbReference type="AlphaFoldDB" id="A0ABD3AGW0"/>
<gene>
    <name evidence="2" type="ORF">ACH5RR_010226</name>
</gene>
<accession>A0ABD3AGW0</accession>
<name>A0ABD3AGW0_9GENT</name>
<protein>
    <submittedName>
        <fullName evidence="2">Uncharacterized protein</fullName>
    </submittedName>
</protein>
<evidence type="ECO:0000313" key="3">
    <source>
        <dbReference type="Proteomes" id="UP001630127"/>
    </source>
</evidence>
<sequence length="95" mass="10628">MGCECDSKSTNPPHGKGQGQSQTAMRVRFEVGNGELSRGPQKSYVAQNGRFTVPQHRNKRLTREMPIWRNGCRVPRTYTYEGVGIETVAVASHHN</sequence>
<proteinExistence type="predicted"/>
<feature type="region of interest" description="Disordered" evidence="1">
    <location>
        <begin position="1"/>
        <end position="51"/>
    </location>
</feature>
<comment type="caution">
    <text evidence="2">The sequence shown here is derived from an EMBL/GenBank/DDBJ whole genome shotgun (WGS) entry which is preliminary data.</text>
</comment>
<dbReference type="EMBL" id="JBJUIK010000004">
    <property type="protein sequence ID" value="KAL3530904.1"/>
    <property type="molecule type" value="Genomic_DNA"/>
</dbReference>
<keyword evidence="3" id="KW-1185">Reference proteome</keyword>
<dbReference type="Proteomes" id="UP001630127">
    <property type="component" value="Unassembled WGS sequence"/>
</dbReference>